<keyword evidence="1" id="KW-0472">Membrane</keyword>
<evidence type="ECO:0000256" key="1">
    <source>
        <dbReference type="SAM" id="Phobius"/>
    </source>
</evidence>
<dbReference type="EMBL" id="JRKL02000606">
    <property type="protein sequence ID" value="KAF3969808.1"/>
    <property type="molecule type" value="Genomic_DNA"/>
</dbReference>
<feature type="transmembrane region" description="Helical" evidence="1">
    <location>
        <begin position="47"/>
        <end position="67"/>
    </location>
</feature>
<name>A0A8J4VR82_9ROSI</name>
<comment type="caution">
    <text evidence="2">The sequence shown here is derived from an EMBL/GenBank/DDBJ whole genome shotgun (WGS) entry which is preliminary data.</text>
</comment>
<dbReference type="AlphaFoldDB" id="A0A8J4VR82"/>
<gene>
    <name evidence="2" type="ORF">CMV_006431</name>
</gene>
<dbReference type="Proteomes" id="UP000737018">
    <property type="component" value="Unassembled WGS sequence"/>
</dbReference>
<protein>
    <submittedName>
        <fullName evidence="2">Uncharacterized protein</fullName>
    </submittedName>
</protein>
<proteinExistence type="predicted"/>
<sequence>QHHTVKQAPTSGLANPSRPLKLQLRPLNIFSSAAPACYKAQPLPVNITSFLFIFTGSALHLFVTGFLM</sequence>
<evidence type="ECO:0000313" key="3">
    <source>
        <dbReference type="Proteomes" id="UP000737018"/>
    </source>
</evidence>
<keyword evidence="1" id="KW-0812">Transmembrane</keyword>
<organism evidence="2 3">
    <name type="scientific">Castanea mollissima</name>
    <name type="common">Chinese chestnut</name>
    <dbReference type="NCBI Taxonomy" id="60419"/>
    <lineage>
        <taxon>Eukaryota</taxon>
        <taxon>Viridiplantae</taxon>
        <taxon>Streptophyta</taxon>
        <taxon>Embryophyta</taxon>
        <taxon>Tracheophyta</taxon>
        <taxon>Spermatophyta</taxon>
        <taxon>Magnoliopsida</taxon>
        <taxon>eudicotyledons</taxon>
        <taxon>Gunneridae</taxon>
        <taxon>Pentapetalae</taxon>
        <taxon>rosids</taxon>
        <taxon>fabids</taxon>
        <taxon>Fagales</taxon>
        <taxon>Fagaceae</taxon>
        <taxon>Castanea</taxon>
    </lineage>
</organism>
<feature type="non-terminal residue" evidence="2">
    <location>
        <position position="1"/>
    </location>
</feature>
<accession>A0A8J4VR82</accession>
<keyword evidence="3" id="KW-1185">Reference proteome</keyword>
<reference evidence="2" key="1">
    <citation type="submission" date="2020-03" db="EMBL/GenBank/DDBJ databases">
        <title>Castanea mollissima Vanexum genome sequencing.</title>
        <authorList>
            <person name="Staton M."/>
        </authorList>
    </citation>
    <scope>NUCLEOTIDE SEQUENCE</scope>
    <source>
        <tissue evidence="2">Leaf</tissue>
    </source>
</reference>
<evidence type="ECO:0000313" key="2">
    <source>
        <dbReference type="EMBL" id="KAF3969808.1"/>
    </source>
</evidence>
<keyword evidence="1" id="KW-1133">Transmembrane helix</keyword>